<dbReference type="KEGG" id="tcb:TCARB_1785"/>
<proteinExistence type="predicted"/>
<organism evidence="2 3">
    <name type="scientific">Thermofilum adornatum 1505</name>
    <dbReference type="NCBI Taxonomy" id="697581"/>
    <lineage>
        <taxon>Archaea</taxon>
        <taxon>Thermoproteota</taxon>
        <taxon>Thermoprotei</taxon>
        <taxon>Thermofilales</taxon>
        <taxon>Thermofilaceae</taxon>
        <taxon>Thermofilum</taxon>
    </lineage>
</organism>
<evidence type="ECO:0000313" key="2">
    <source>
        <dbReference type="EMBL" id="AJB42821.1"/>
    </source>
</evidence>
<keyword evidence="1" id="KW-0472">Membrane</keyword>
<sequence>MPRGIPGFPTARSRGKLNTLVARGGLSGRGDAPVISIIVGFFISFLLLEW</sequence>
<name>A0A3G1AA72_9CREN</name>
<feature type="transmembrane region" description="Helical" evidence="1">
    <location>
        <begin position="32"/>
        <end position="48"/>
    </location>
</feature>
<gene>
    <name evidence="2" type="ORF">TCARB_1785</name>
</gene>
<dbReference type="Proteomes" id="UP000266720">
    <property type="component" value="Chromosome"/>
</dbReference>
<protein>
    <submittedName>
        <fullName evidence="2">Uncharacterized protein</fullName>
    </submittedName>
</protein>
<accession>A0A3G1AA72</accession>
<dbReference type="AlphaFoldDB" id="A0A3G1AA72"/>
<evidence type="ECO:0000313" key="3">
    <source>
        <dbReference type="Proteomes" id="UP000266720"/>
    </source>
</evidence>
<reference evidence="3" key="1">
    <citation type="book" date="2010" name="EXTREMOPHILES" publisher="0:0-0">
        <title>Complete genome sequences of ten hyperthermophilic archaea reveal their metabolic capabilities and possible ecological roles.</title>
        <editorList>
            <person name="?"/>
        </editorList>
        <authorList>
            <person name="Ravin N.V."/>
            <person name="Mardanov A.V."/>
            <person name="Bonch-Osmolovskaya E.A."/>
            <person name="Skryabin K.G."/>
        </authorList>
    </citation>
    <scope>NUCLEOTIDE SEQUENCE [LARGE SCALE GENOMIC DNA]</scope>
    <source>
        <strain evidence="3">1505</strain>
    </source>
</reference>
<evidence type="ECO:0000256" key="1">
    <source>
        <dbReference type="SAM" id="Phobius"/>
    </source>
</evidence>
<dbReference type="EMBL" id="CP007493">
    <property type="protein sequence ID" value="AJB42821.1"/>
    <property type="molecule type" value="Genomic_DNA"/>
</dbReference>
<keyword evidence="1" id="KW-1133">Transmembrane helix</keyword>
<keyword evidence="1" id="KW-0812">Transmembrane</keyword>